<protein>
    <submittedName>
        <fullName evidence="1">Uncharacterized protein</fullName>
    </submittedName>
</protein>
<comment type="caution">
    <text evidence="1">The sequence shown here is derived from an EMBL/GenBank/DDBJ whole genome shotgun (WGS) entry which is preliminary data.</text>
</comment>
<evidence type="ECO:0000313" key="1">
    <source>
        <dbReference type="EMBL" id="MPM88897.1"/>
    </source>
</evidence>
<sequence length="103" mass="11466">MRGRHRDLYFRGDLIRNELPEPLRPAKNAHPAPTWGQGVRSFFPGARPRVRTFRSGTLSMDLWISRSGSSSPAAAVVRIGKTVRNGIGKCEHKDEDPKGGQFP</sequence>
<dbReference type="EMBL" id="VSSQ01036418">
    <property type="protein sequence ID" value="MPM88897.1"/>
    <property type="molecule type" value="Genomic_DNA"/>
</dbReference>
<proteinExistence type="predicted"/>
<gene>
    <name evidence="1" type="ORF">SDC9_136001</name>
</gene>
<accession>A0A645DI07</accession>
<name>A0A645DI07_9ZZZZ</name>
<organism evidence="1">
    <name type="scientific">bioreactor metagenome</name>
    <dbReference type="NCBI Taxonomy" id="1076179"/>
    <lineage>
        <taxon>unclassified sequences</taxon>
        <taxon>metagenomes</taxon>
        <taxon>ecological metagenomes</taxon>
    </lineage>
</organism>
<dbReference type="AlphaFoldDB" id="A0A645DI07"/>
<reference evidence="1" key="1">
    <citation type="submission" date="2019-08" db="EMBL/GenBank/DDBJ databases">
        <authorList>
            <person name="Kucharzyk K."/>
            <person name="Murdoch R.W."/>
            <person name="Higgins S."/>
            <person name="Loffler F."/>
        </authorList>
    </citation>
    <scope>NUCLEOTIDE SEQUENCE</scope>
</reference>